<feature type="compositionally biased region" description="Polar residues" evidence="1">
    <location>
        <begin position="101"/>
        <end position="114"/>
    </location>
</feature>
<dbReference type="EMBL" id="CDHN01000003">
    <property type="protein sequence ID" value="CEJ90963.1"/>
    <property type="molecule type" value="Genomic_DNA"/>
</dbReference>
<evidence type="ECO:0000313" key="2">
    <source>
        <dbReference type="EMBL" id="CEJ90963.1"/>
    </source>
</evidence>
<feature type="compositionally biased region" description="Acidic residues" evidence="1">
    <location>
        <begin position="164"/>
        <end position="174"/>
    </location>
</feature>
<feature type="compositionally biased region" description="Basic and acidic residues" evidence="1">
    <location>
        <begin position="280"/>
        <end position="293"/>
    </location>
</feature>
<dbReference type="PANTHER" id="PTHR22794:SF2">
    <property type="entry name" value="THAP DOMAIN-CONTAINING PROTEIN 11"/>
    <property type="match status" value="1"/>
</dbReference>
<dbReference type="STRING" id="1531966.A0A0A1TK29"/>
<feature type="compositionally biased region" description="Basic and acidic residues" evidence="1">
    <location>
        <begin position="317"/>
        <end position="331"/>
    </location>
</feature>
<gene>
    <name evidence="2" type="ORF">VHEMI06713</name>
</gene>
<feature type="compositionally biased region" description="Basic residues" evidence="1">
    <location>
        <begin position="34"/>
        <end position="52"/>
    </location>
</feature>
<proteinExistence type="predicted"/>
<feature type="compositionally biased region" description="Polar residues" evidence="1">
    <location>
        <begin position="67"/>
        <end position="77"/>
    </location>
</feature>
<sequence length="560" mass="61020">MARDRDIDSASASSDGQSKLLAHALQTDSSAAQHRPKHQKQHHVGRHHHRVPSSKLLLKSHQQSQSTTRLNKRATSPSDRDAQQRPAAERRATTELKLSRDSSASNLFKNTSHTNLKRHRSSVEVNKRNKSSDKLKRASSGTAINRPSSSTQKAAKGQVHFDLGVDDADEDEWVDASGSNSPYLSRKGSINSSGQNSLRPGFSSAANSRPETPNEVRETTSTTSSESQTLVEPSAEDRERTQHQAYLTSRLLKRTASYGAPPKMTAEIAKATPPHQSPDLTDRDESITSKGPHDGLTSRFVETSTPGLSNEGSFYHHTNEFSRSDEIDARRIHSSNGIAGSLRRERNGDSTPRLDNSALVPRSASRPSAPPAETSRTQQKLNLQRASSVIEPGQSVNGGSGAVGTSPWIGVGGPGFDGGTSRDPRVGRLLEKTGMEYLVVRRYQNPISRSLNRLGRLPSIKKNQKIPLGNNVIVNGKRPVDSTTRHARNVSMPDPRQTAQSRRVATIRADGAGSSFDGDDMSRLSERLSDASLTGEEESDISLNLRSLWDRPVELSNSAE</sequence>
<feature type="compositionally biased region" description="Basic and acidic residues" evidence="1">
    <location>
        <begin position="121"/>
        <end position="136"/>
    </location>
</feature>
<protein>
    <submittedName>
        <fullName evidence="2">Uncharacterized protein</fullName>
    </submittedName>
</protein>
<accession>A0A0A1TK29</accession>
<reference evidence="2 3" key="1">
    <citation type="journal article" date="2015" name="Genome Announc.">
        <title>Draft Genome Sequence and Gene Annotation of the Entomopathogenic Fungus Verticillium hemipterigenum.</title>
        <authorList>
            <person name="Horn F."/>
            <person name="Habel A."/>
            <person name="Scharf D.H."/>
            <person name="Dworschak J."/>
            <person name="Brakhage A.A."/>
            <person name="Guthke R."/>
            <person name="Hertweck C."/>
            <person name="Linde J."/>
        </authorList>
    </citation>
    <scope>NUCLEOTIDE SEQUENCE [LARGE SCALE GENOMIC DNA]</scope>
</reference>
<feature type="compositionally biased region" description="Polar residues" evidence="1">
    <location>
        <begin position="177"/>
        <end position="211"/>
    </location>
</feature>
<feature type="region of interest" description="Disordered" evidence="1">
    <location>
        <begin position="1"/>
        <end position="382"/>
    </location>
</feature>
<dbReference type="OrthoDB" id="1290869at2759"/>
<dbReference type="HOGENOM" id="CLU_016311_1_0_1"/>
<feature type="compositionally biased region" description="Polar residues" evidence="1">
    <location>
        <begin position="300"/>
        <end position="312"/>
    </location>
</feature>
<feature type="compositionally biased region" description="Low complexity" evidence="1">
    <location>
        <begin position="357"/>
        <end position="367"/>
    </location>
</feature>
<dbReference type="GO" id="GO:0000329">
    <property type="term" value="C:fungal-type vacuole membrane"/>
    <property type="evidence" value="ECO:0007669"/>
    <property type="project" value="TreeGrafter"/>
</dbReference>
<organism evidence="2 3">
    <name type="scientific">[Torrubiella] hemipterigena</name>
    <dbReference type="NCBI Taxonomy" id="1531966"/>
    <lineage>
        <taxon>Eukaryota</taxon>
        <taxon>Fungi</taxon>
        <taxon>Dikarya</taxon>
        <taxon>Ascomycota</taxon>
        <taxon>Pezizomycotina</taxon>
        <taxon>Sordariomycetes</taxon>
        <taxon>Hypocreomycetidae</taxon>
        <taxon>Hypocreales</taxon>
        <taxon>Clavicipitaceae</taxon>
        <taxon>Clavicipitaceae incertae sedis</taxon>
        <taxon>'Torrubiella' clade</taxon>
    </lineage>
</organism>
<evidence type="ECO:0000256" key="1">
    <source>
        <dbReference type="SAM" id="MobiDB-lite"/>
    </source>
</evidence>
<feature type="compositionally biased region" description="Basic and acidic residues" evidence="1">
    <location>
        <begin position="78"/>
        <end position="100"/>
    </location>
</feature>
<name>A0A0A1TK29_9HYPO</name>
<dbReference type="GO" id="GO:0031931">
    <property type="term" value="C:TORC1 complex"/>
    <property type="evidence" value="ECO:0007669"/>
    <property type="project" value="TreeGrafter"/>
</dbReference>
<feature type="compositionally biased region" description="Polar residues" evidence="1">
    <location>
        <begin position="139"/>
        <end position="153"/>
    </location>
</feature>
<keyword evidence="3" id="KW-1185">Reference proteome</keyword>
<dbReference type="Proteomes" id="UP000039046">
    <property type="component" value="Unassembled WGS sequence"/>
</dbReference>
<dbReference type="AlphaFoldDB" id="A0A0A1TK29"/>
<feature type="compositionally biased region" description="Basic and acidic residues" evidence="1">
    <location>
        <begin position="520"/>
        <end position="529"/>
    </location>
</feature>
<feature type="compositionally biased region" description="Low complexity" evidence="1">
    <location>
        <begin position="53"/>
        <end position="66"/>
    </location>
</feature>
<dbReference type="PANTHER" id="PTHR22794">
    <property type="entry name" value="THAP DOMAIN PROTEIN 11"/>
    <property type="match status" value="1"/>
</dbReference>
<feature type="region of interest" description="Disordered" evidence="1">
    <location>
        <begin position="471"/>
        <end position="540"/>
    </location>
</feature>
<evidence type="ECO:0000313" key="3">
    <source>
        <dbReference type="Proteomes" id="UP000039046"/>
    </source>
</evidence>